<protein>
    <submittedName>
        <fullName evidence="2">Uncharacterized protein</fullName>
    </submittedName>
</protein>
<keyword evidence="3" id="KW-1185">Reference proteome</keyword>
<dbReference type="EMBL" id="JAUESC010000001">
    <property type="protein sequence ID" value="KAK0607680.1"/>
    <property type="molecule type" value="Genomic_DNA"/>
</dbReference>
<dbReference type="AlphaFoldDB" id="A0AA39TTX4"/>
<reference evidence="2" key="2">
    <citation type="submission" date="2023-06" db="EMBL/GenBank/DDBJ databases">
        <authorList>
            <person name="Swenson N.G."/>
            <person name="Wegrzyn J.L."/>
            <person name="Mcevoy S.L."/>
        </authorList>
    </citation>
    <scope>NUCLEOTIDE SEQUENCE</scope>
    <source>
        <strain evidence="2">NS2018</strain>
        <tissue evidence="2">Leaf</tissue>
    </source>
</reference>
<accession>A0AA39TTX4</accession>
<proteinExistence type="predicted"/>
<sequence>MELLSVGKHLEEPVMSTLSDPKEPVMSPLPELQPPTHYKPLTKDKKKKQNPKVKNVDGAVRAELAALEALIAASTPSTFTPPAFQPYVPAVQATAPLSTQSGPFTFA</sequence>
<dbReference type="Proteomes" id="UP001168877">
    <property type="component" value="Unassembled WGS sequence"/>
</dbReference>
<evidence type="ECO:0000256" key="1">
    <source>
        <dbReference type="SAM" id="MobiDB-lite"/>
    </source>
</evidence>
<evidence type="ECO:0000313" key="2">
    <source>
        <dbReference type="EMBL" id="KAK0607680.1"/>
    </source>
</evidence>
<organism evidence="2 3">
    <name type="scientific">Acer saccharum</name>
    <name type="common">Sugar maple</name>
    <dbReference type="NCBI Taxonomy" id="4024"/>
    <lineage>
        <taxon>Eukaryota</taxon>
        <taxon>Viridiplantae</taxon>
        <taxon>Streptophyta</taxon>
        <taxon>Embryophyta</taxon>
        <taxon>Tracheophyta</taxon>
        <taxon>Spermatophyta</taxon>
        <taxon>Magnoliopsida</taxon>
        <taxon>eudicotyledons</taxon>
        <taxon>Gunneridae</taxon>
        <taxon>Pentapetalae</taxon>
        <taxon>rosids</taxon>
        <taxon>malvids</taxon>
        <taxon>Sapindales</taxon>
        <taxon>Sapindaceae</taxon>
        <taxon>Hippocastanoideae</taxon>
        <taxon>Acereae</taxon>
        <taxon>Acer</taxon>
    </lineage>
</organism>
<name>A0AA39TTX4_ACESA</name>
<evidence type="ECO:0000313" key="3">
    <source>
        <dbReference type="Proteomes" id="UP001168877"/>
    </source>
</evidence>
<reference evidence="2" key="1">
    <citation type="journal article" date="2022" name="Plant J.">
        <title>Strategies of tolerance reflected in two North American maple genomes.</title>
        <authorList>
            <person name="McEvoy S.L."/>
            <person name="Sezen U.U."/>
            <person name="Trouern-Trend A."/>
            <person name="McMahon S.M."/>
            <person name="Schaberg P.G."/>
            <person name="Yang J."/>
            <person name="Wegrzyn J.L."/>
            <person name="Swenson N.G."/>
        </authorList>
    </citation>
    <scope>NUCLEOTIDE SEQUENCE</scope>
    <source>
        <strain evidence="2">NS2018</strain>
    </source>
</reference>
<feature type="region of interest" description="Disordered" evidence="1">
    <location>
        <begin position="1"/>
        <end position="55"/>
    </location>
</feature>
<comment type="caution">
    <text evidence="2">The sequence shown here is derived from an EMBL/GenBank/DDBJ whole genome shotgun (WGS) entry which is preliminary data.</text>
</comment>
<gene>
    <name evidence="2" type="ORF">LWI29_018558</name>
</gene>